<feature type="transmembrane region" description="Helical" evidence="13">
    <location>
        <begin position="166"/>
        <end position="184"/>
    </location>
</feature>
<dbReference type="PANTHER" id="PTHR47354">
    <property type="entry name" value="NADH OXIDOREDUCTASE HCR"/>
    <property type="match status" value="1"/>
</dbReference>
<dbReference type="Gene3D" id="3.40.50.80">
    <property type="entry name" value="Nucleotide-binding domain of ferredoxin-NADP reductase (FNR) module"/>
    <property type="match status" value="1"/>
</dbReference>
<dbReference type="InterPro" id="IPR013130">
    <property type="entry name" value="Fe3_Rdtase_TM_dom"/>
</dbReference>
<evidence type="ECO:0000256" key="4">
    <source>
        <dbReference type="ARBA" id="ARBA00022692"/>
    </source>
</evidence>
<dbReference type="RefSeq" id="WP_203991364.1">
    <property type="nucleotide sequence ID" value="NZ_BOPG01000013.1"/>
</dbReference>
<evidence type="ECO:0000256" key="7">
    <source>
        <dbReference type="ARBA" id="ARBA00022827"/>
    </source>
</evidence>
<reference evidence="15" key="1">
    <citation type="submission" date="2021-01" db="EMBL/GenBank/DDBJ databases">
        <title>Whole genome shotgun sequence of Virgisporangium aurantiacum NBRC 16421.</title>
        <authorList>
            <person name="Komaki H."/>
            <person name="Tamura T."/>
        </authorList>
    </citation>
    <scope>NUCLEOTIDE SEQUENCE</scope>
    <source>
        <strain evidence="15">NBRC 16421</strain>
    </source>
</reference>
<dbReference type="Pfam" id="PF08022">
    <property type="entry name" value="FAD_binding_8"/>
    <property type="match status" value="1"/>
</dbReference>
<dbReference type="AlphaFoldDB" id="A0A8J3Z4X0"/>
<feature type="transmembrane region" description="Helical" evidence="13">
    <location>
        <begin position="196"/>
        <end position="217"/>
    </location>
</feature>
<keyword evidence="6" id="KW-0479">Metal-binding</keyword>
<dbReference type="GO" id="GO:0016020">
    <property type="term" value="C:membrane"/>
    <property type="evidence" value="ECO:0007669"/>
    <property type="project" value="UniProtKB-SubCell"/>
</dbReference>
<feature type="domain" description="FAD-binding FR-type" evidence="14">
    <location>
        <begin position="222"/>
        <end position="322"/>
    </location>
</feature>
<evidence type="ECO:0000313" key="16">
    <source>
        <dbReference type="Proteomes" id="UP000612585"/>
    </source>
</evidence>
<comment type="cofactor">
    <cofactor evidence="1">
        <name>FAD</name>
        <dbReference type="ChEBI" id="CHEBI:57692"/>
    </cofactor>
</comment>
<feature type="transmembrane region" description="Helical" evidence="13">
    <location>
        <begin position="93"/>
        <end position="114"/>
    </location>
</feature>
<accession>A0A8J3Z4X0</accession>
<dbReference type="Pfam" id="PF01794">
    <property type="entry name" value="Ferric_reduct"/>
    <property type="match status" value="1"/>
</dbReference>
<dbReference type="Gene3D" id="2.40.30.10">
    <property type="entry name" value="Translation factors"/>
    <property type="match status" value="1"/>
</dbReference>
<feature type="transmembrane region" description="Helical" evidence="13">
    <location>
        <begin position="134"/>
        <end position="154"/>
    </location>
</feature>
<keyword evidence="12 13" id="KW-0472">Membrane</keyword>
<gene>
    <name evidence="15" type="ORF">Vau01_026040</name>
</gene>
<protein>
    <submittedName>
        <fullName evidence="15">Oxidoreductase</fullName>
    </submittedName>
</protein>
<evidence type="ECO:0000256" key="1">
    <source>
        <dbReference type="ARBA" id="ARBA00001974"/>
    </source>
</evidence>
<dbReference type="PROSITE" id="PS51384">
    <property type="entry name" value="FAD_FR"/>
    <property type="match status" value="1"/>
</dbReference>
<keyword evidence="8 13" id="KW-1133">Transmembrane helix</keyword>
<dbReference type="GO" id="GO:0046872">
    <property type="term" value="F:metal ion binding"/>
    <property type="evidence" value="ECO:0007669"/>
    <property type="project" value="UniProtKB-KW"/>
</dbReference>
<keyword evidence="9" id="KW-0560">Oxidoreductase</keyword>
<keyword evidence="7" id="KW-0274">FAD</keyword>
<sequence>MTATSQPLTRARPAVPPATLAQAVLWTIVVVNLLVLWTLFAMSDGGKNTILTIAKFFGMHVALIMMFQLLLISRLPWLDRRIGMDRLTVWHRWTGFTLLWFVVAHATFIVLGYATLDGDPPWRTFFALASVPDTLFGMSAATIIVVVAVASVRYARRKISYETWHAIHFLLYAALLLGLIHQFLEPATYQSTTWSTVYWWTLWALVLTALAMGRFVLPLYRNMYHQFRVAAVVPESDNVVSVHVTGRNMDKFPGHAGQFMIWRFLGHNRWWQANPFSLSAAPNGRTLRLTAKAVGKTSAGLRHVPVGTRVFAEGPYGAFTAMHRNSDATLLIAGGVGITPIRSLLEECGGNIVVLYRAATPADAVLWQELQALAQARGARLHLLTGRTGAGNPPNTPFEPPNLLHLVPDIVHRDVFVCGPPAMTNAVLQTLRALRVPKRQIHHEKFGFA</sequence>
<dbReference type="SUPFAM" id="SSF63380">
    <property type="entry name" value="Riboflavin synthase domain-like"/>
    <property type="match status" value="1"/>
</dbReference>
<evidence type="ECO:0000256" key="8">
    <source>
        <dbReference type="ARBA" id="ARBA00022989"/>
    </source>
</evidence>
<evidence type="ECO:0000259" key="14">
    <source>
        <dbReference type="PROSITE" id="PS51384"/>
    </source>
</evidence>
<comment type="subcellular location">
    <subcellularLocation>
        <location evidence="2">Membrane</location>
        <topology evidence="2">Multi-pass membrane protein</topology>
    </subcellularLocation>
</comment>
<dbReference type="Pfam" id="PF00175">
    <property type="entry name" value="NAD_binding_1"/>
    <property type="match status" value="1"/>
</dbReference>
<dbReference type="GO" id="GO:0016491">
    <property type="term" value="F:oxidoreductase activity"/>
    <property type="evidence" value="ECO:0007669"/>
    <property type="project" value="UniProtKB-KW"/>
</dbReference>
<dbReference type="GO" id="GO:0050660">
    <property type="term" value="F:flavin adenine dinucleotide binding"/>
    <property type="evidence" value="ECO:0007669"/>
    <property type="project" value="TreeGrafter"/>
</dbReference>
<keyword evidence="4 13" id="KW-0812">Transmembrane</keyword>
<evidence type="ECO:0000313" key="15">
    <source>
        <dbReference type="EMBL" id="GIJ55088.1"/>
    </source>
</evidence>
<evidence type="ECO:0000256" key="5">
    <source>
        <dbReference type="ARBA" id="ARBA00022714"/>
    </source>
</evidence>
<proteinExistence type="predicted"/>
<evidence type="ECO:0000256" key="10">
    <source>
        <dbReference type="ARBA" id="ARBA00023004"/>
    </source>
</evidence>
<evidence type="ECO:0000256" key="9">
    <source>
        <dbReference type="ARBA" id="ARBA00023002"/>
    </source>
</evidence>
<dbReference type="InterPro" id="IPR017927">
    <property type="entry name" value="FAD-bd_FR_type"/>
</dbReference>
<keyword evidence="16" id="KW-1185">Reference proteome</keyword>
<keyword evidence="5" id="KW-0001">2Fe-2S</keyword>
<dbReference type="InterPro" id="IPR013112">
    <property type="entry name" value="FAD-bd_8"/>
</dbReference>
<evidence type="ECO:0000256" key="2">
    <source>
        <dbReference type="ARBA" id="ARBA00004141"/>
    </source>
</evidence>
<evidence type="ECO:0000256" key="6">
    <source>
        <dbReference type="ARBA" id="ARBA00022723"/>
    </source>
</evidence>
<dbReference type="PANTHER" id="PTHR47354:SF8">
    <property type="entry name" value="1,2-PHENYLACETYL-COA EPOXIDASE, SUBUNIT E"/>
    <property type="match status" value="1"/>
</dbReference>
<evidence type="ECO:0000256" key="12">
    <source>
        <dbReference type="ARBA" id="ARBA00023136"/>
    </source>
</evidence>
<dbReference type="SUPFAM" id="SSF52343">
    <property type="entry name" value="Ferredoxin reductase-like, C-terminal NADP-linked domain"/>
    <property type="match status" value="1"/>
</dbReference>
<evidence type="ECO:0000256" key="3">
    <source>
        <dbReference type="ARBA" id="ARBA00022630"/>
    </source>
</evidence>
<dbReference type="Proteomes" id="UP000612585">
    <property type="component" value="Unassembled WGS sequence"/>
</dbReference>
<dbReference type="GO" id="GO:0051537">
    <property type="term" value="F:2 iron, 2 sulfur cluster binding"/>
    <property type="evidence" value="ECO:0007669"/>
    <property type="project" value="UniProtKB-KW"/>
</dbReference>
<dbReference type="PRINTS" id="PR00410">
    <property type="entry name" value="PHEHYDRXLASE"/>
</dbReference>
<comment type="caution">
    <text evidence="15">The sequence shown here is derived from an EMBL/GenBank/DDBJ whole genome shotgun (WGS) entry which is preliminary data.</text>
</comment>
<organism evidence="15 16">
    <name type="scientific">Virgisporangium aurantiacum</name>
    <dbReference type="NCBI Taxonomy" id="175570"/>
    <lineage>
        <taxon>Bacteria</taxon>
        <taxon>Bacillati</taxon>
        <taxon>Actinomycetota</taxon>
        <taxon>Actinomycetes</taxon>
        <taxon>Micromonosporales</taxon>
        <taxon>Micromonosporaceae</taxon>
        <taxon>Virgisporangium</taxon>
    </lineage>
</organism>
<dbReference type="InterPro" id="IPR017938">
    <property type="entry name" value="Riboflavin_synthase-like_b-brl"/>
</dbReference>
<dbReference type="CDD" id="cd06198">
    <property type="entry name" value="FNR_like_3"/>
    <property type="match status" value="1"/>
</dbReference>
<dbReference type="InterPro" id="IPR039261">
    <property type="entry name" value="FNR_nucleotide-bd"/>
</dbReference>
<evidence type="ECO:0000256" key="11">
    <source>
        <dbReference type="ARBA" id="ARBA00023014"/>
    </source>
</evidence>
<feature type="transmembrane region" description="Helical" evidence="13">
    <location>
        <begin position="20"/>
        <end position="40"/>
    </location>
</feature>
<dbReference type="InterPro" id="IPR050415">
    <property type="entry name" value="MRET"/>
</dbReference>
<dbReference type="InterPro" id="IPR001433">
    <property type="entry name" value="OxRdtase_FAD/NAD-bd"/>
</dbReference>
<feature type="transmembrane region" description="Helical" evidence="13">
    <location>
        <begin position="52"/>
        <end position="72"/>
    </location>
</feature>
<name>A0A8J3Z4X0_9ACTN</name>
<evidence type="ECO:0000256" key="13">
    <source>
        <dbReference type="SAM" id="Phobius"/>
    </source>
</evidence>
<keyword evidence="3" id="KW-0285">Flavoprotein</keyword>
<dbReference type="EMBL" id="BOPG01000013">
    <property type="protein sequence ID" value="GIJ55088.1"/>
    <property type="molecule type" value="Genomic_DNA"/>
</dbReference>
<keyword evidence="10" id="KW-0408">Iron</keyword>
<keyword evidence="11" id="KW-0411">Iron-sulfur</keyword>